<dbReference type="NCBIfam" id="TIGR01901">
    <property type="entry name" value="adhes_NPXG"/>
    <property type="match status" value="1"/>
</dbReference>
<dbReference type="Gene3D" id="2.160.20.10">
    <property type="entry name" value="Single-stranded right-handed beta-helix, Pectin lyase-like"/>
    <property type="match status" value="3"/>
</dbReference>
<dbReference type="RefSeq" id="WP_264320889.1">
    <property type="nucleotide sequence ID" value="NZ_JADEXN010000104.1"/>
</dbReference>
<dbReference type="InterPro" id="IPR008638">
    <property type="entry name" value="FhaB/CdiA-like_TPS"/>
</dbReference>
<sequence length="1116" mass="110229">MSAEFLAVFLLPAVSPVPVVAQIVPDTTLPANSIVSPQNNTLTVGGGTTAGENLFHSFDRFEVPTGFEAFFNNAAGVENIFGRVTGNSISNIDGLIRANSTANLFLLNPNGIIFGPNAQLNLGGSFFGSTAESLVFEDGSIFSATNPLEASTGALPLLTISVPVGLQFGSTPGAIVDRSRAASTLALPIPENLLPAQVGPEVAIGETLALVGGDIRLEGGNLTTFGGNIHLGSVAGSGTVRLTPTPTGWVVGYDEISNFGNITLSGSAAVNASGLGGGRIDLRGGNVSIDSGASLVADTLGEVDGGGIEIRADGFQLSDRAFISTTTFGAGASGGIAIDAEAIELTGTTPLQTVGELIGGTFDPFALSDGLFSLSAGAGSAGDITLTGDRLSLRQGASILTSTFLNGTGGNLTLRASEFAAVTNGSLLATGTASAGNAGHLRVETPLLQVLDGSVLSTTPSADSTGTGGDLTVRAESIELRGTPPGAPVPAGLFSTTLGMGNAGNLSLEVDRLVVADGAQVSASASGAGQGGNLQVNAAESIDLSGVSPDGVFVSGLYTSSSLLTVRGQVGDAAAGNLNVTAQRLSVREGAQISAATGGAGRAGNLSVEATESVEVVGFAAGVDPAVESVSFGIIGDGILPSSIESNTSGTGAAGDLSIQTGHLRVSDGAEIGVRGTAAGDSGNLHVTAGSIELDGEGIIGASTLFGRGGNITLTADRISVRGGAQINSNTFGAGDAGSTNVRASEAIEVGGAGASAQSTISSSAIVPSAAFQQAFGARPLPSGNSGNVSIDAPRIEIFEGGSLGAINRGFGNAGRLQVDADSIELRDGAQIVAFNNSGAGGNIELSGTNVRLDNSLINASTLGSGTGGDITINAIESLEVIGNGFEDVIETVFLPLQSGTLALANTDRGIVSATTQIGTSGNITLEAGRLRLVNGGLVATGTLGAGDAGDLSIAATESIEIDRSFISTATSGSGRGGNLDVNTQRLSLQNAGNLSATTLSSGAAGNLTVSASESIELTGSLPFPIPGASLPGFDRIPSNINAFSLGFTGRGGDVTVSTPRLEINDGAQISVSSFGLGDAGNMTLNAGDLSLDAGSVTATSLFGQGGNINLDISGS</sequence>
<keyword evidence="4" id="KW-1185">Reference proteome</keyword>
<organism evidence="3 4">
    <name type="scientific">Zarconia navalis LEGE 11467</name>
    <dbReference type="NCBI Taxonomy" id="1828826"/>
    <lineage>
        <taxon>Bacteria</taxon>
        <taxon>Bacillati</taxon>
        <taxon>Cyanobacteriota</taxon>
        <taxon>Cyanophyceae</taxon>
        <taxon>Oscillatoriophycideae</taxon>
        <taxon>Oscillatoriales</taxon>
        <taxon>Oscillatoriales incertae sedis</taxon>
        <taxon>Zarconia</taxon>
        <taxon>Zarconia navalis</taxon>
    </lineage>
</organism>
<reference evidence="3" key="1">
    <citation type="submission" date="2020-10" db="EMBL/GenBank/DDBJ databases">
        <authorList>
            <person name="Castelo-Branco R."/>
            <person name="Eusebio N."/>
            <person name="Adriana R."/>
            <person name="Vieira A."/>
            <person name="Brugerolle De Fraissinette N."/>
            <person name="Rezende De Castro R."/>
            <person name="Schneider M.P."/>
            <person name="Vasconcelos V."/>
            <person name="Leao P.N."/>
        </authorList>
    </citation>
    <scope>NUCLEOTIDE SEQUENCE</scope>
    <source>
        <strain evidence="3">LEGE 11467</strain>
    </source>
</reference>
<dbReference type="SMART" id="SM00912">
    <property type="entry name" value="Haemagg_act"/>
    <property type="match status" value="1"/>
</dbReference>
<keyword evidence="1" id="KW-0732">Signal</keyword>
<dbReference type="EMBL" id="JADEXN010000104">
    <property type="protein sequence ID" value="MBE9040645.1"/>
    <property type="molecule type" value="Genomic_DNA"/>
</dbReference>
<dbReference type="InterPro" id="IPR012334">
    <property type="entry name" value="Pectin_lyas_fold"/>
</dbReference>
<evidence type="ECO:0000259" key="2">
    <source>
        <dbReference type="SMART" id="SM00912"/>
    </source>
</evidence>
<protein>
    <submittedName>
        <fullName evidence="3">Filamentous hemagglutinin N-terminal domain-containing protein</fullName>
    </submittedName>
</protein>
<accession>A0A928Z7L1</accession>
<evidence type="ECO:0000313" key="4">
    <source>
        <dbReference type="Proteomes" id="UP000621799"/>
    </source>
</evidence>
<dbReference type="AlphaFoldDB" id="A0A928Z7L1"/>
<feature type="chain" id="PRO_5037795787" evidence="1">
    <location>
        <begin position="22"/>
        <end position="1116"/>
    </location>
</feature>
<dbReference type="Pfam" id="PF05860">
    <property type="entry name" value="TPS"/>
    <property type="match status" value="1"/>
</dbReference>
<feature type="signal peptide" evidence="1">
    <location>
        <begin position="1"/>
        <end position="21"/>
    </location>
</feature>
<feature type="non-terminal residue" evidence="3">
    <location>
        <position position="1116"/>
    </location>
</feature>
<comment type="caution">
    <text evidence="3">The sequence shown here is derived from an EMBL/GenBank/DDBJ whole genome shotgun (WGS) entry which is preliminary data.</text>
</comment>
<gene>
    <name evidence="3" type="ORF">IQ235_07610</name>
</gene>
<evidence type="ECO:0000313" key="3">
    <source>
        <dbReference type="EMBL" id="MBE9040645.1"/>
    </source>
</evidence>
<name>A0A928Z7L1_9CYAN</name>
<dbReference type="Proteomes" id="UP000621799">
    <property type="component" value="Unassembled WGS sequence"/>
</dbReference>
<dbReference type="SUPFAM" id="SSF51126">
    <property type="entry name" value="Pectin lyase-like"/>
    <property type="match status" value="6"/>
</dbReference>
<evidence type="ECO:0000256" key="1">
    <source>
        <dbReference type="SAM" id="SignalP"/>
    </source>
</evidence>
<dbReference type="InterPro" id="IPR011050">
    <property type="entry name" value="Pectin_lyase_fold/virulence"/>
</dbReference>
<proteinExistence type="predicted"/>
<feature type="domain" description="Filamentous haemagglutinin FhaB/tRNA nuclease CdiA-like TPS" evidence="2">
    <location>
        <begin position="26"/>
        <end position="137"/>
    </location>
</feature>